<keyword evidence="2" id="KW-1185">Reference proteome</keyword>
<dbReference type="Proteomes" id="UP001590951">
    <property type="component" value="Unassembled WGS sequence"/>
</dbReference>
<accession>A0ABR4B5R9</accession>
<gene>
    <name evidence="1" type="ORF">ABVK25_006535</name>
</gene>
<protein>
    <submittedName>
        <fullName evidence="1">Uncharacterized protein</fullName>
    </submittedName>
</protein>
<proteinExistence type="predicted"/>
<evidence type="ECO:0000313" key="2">
    <source>
        <dbReference type="Proteomes" id="UP001590951"/>
    </source>
</evidence>
<sequence length="67" mass="7303">MDKLRFSQAAAGYFGALAAPSESSLTQKFPRLNLDLSISINLISTTIHLVVDHESEVEEEARSTPKA</sequence>
<name>A0ABR4B5R9_9LECA</name>
<dbReference type="EMBL" id="JBHFEH010000022">
    <property type="protein sequence ID" value="KAL2053210.1"/>
    <property type="molecule type" value="Genomic_DNA"/>
</dbReference>
<reference evidence="1 2" key="1">
    <citation type="submission" date="2024-09" db="EMBL/GenBank/DDBJ databases">
        <title>Rethinking Asexuality: The Enigmatic Case of Functional Sexual Genes in Lepraria (Stereocaulaceae).</title>
        <authorList>
            <person name="Doellman M."/>
            <person name="Sun Y."/>
            <person name="Barcenas-Pena A."/>
            <person name="Lumbsch H.T."/>
            <person name="Grewe F."/>
        </authorList>
    </citation>
    <scope>NUCLEOTIDE SEQUENCE [LARGE SCALE GENOMIC DNA]</scope>
    <source>
        <strain evidence="1 2">Grewe 0041</strain>
    </source>
</reference>
<organism evidence="1 2">
    <name type="scientific">Lepraria finkii</name>
    <dbReference type="NCBI Taxonomy" id="1340010"/>
    <lineage>
        <taxon>Eukaryota</taxon>
        <taxon>Fungi</taxon>
        <taxon>Dikarya</taxon>
        <taxon>Ascomycota</taxon>
        <taxon>Pezizomycotina</taxon>
        <taxon>Lecanoromycetes</taxon>
        <taxon>OSLEUM clade</taxon>
        <taxon>Lecanoromycetidae</taxon>
        <taxon>Lecanorales</taxon>
        <taxon>Lecanorineae</taxon>
        <taxon>Stereocaulaceae</taxon>
        <taxon>Lepraria</taxon>
    </lineage>
</organism>
<comment type="caution">
    <text evidence="1">The sequence shown here is derived from an EMBL/GenBank/DDBJ whole genome shotgun (WGS) entry which is preliminary data.</text>
</comment>
<evidence type="ECO:0000313" key="1">
    <source>
        <dbReference type="EMBL" id="KAL2053210.1"/>
    </source>
</evidence>